<reference evidence="2" key="1">
    <citation type="submission" date="2022-05" db="EMBL/GenBank/DDBJ databases">
        <title>Jatrophihabitans sp. SB3-54 whole genome sequence.</title>
        <authorList>
            <person name="Suh M.K."/>
            <person name="Eom M.K."/>
            <person name="Kim J.S."/>
            <person name="Kim H.S."/>
            <person name="Do H.E."/>
            <person name="Shin Y.K."/>
            <person name="Lee J.-S."/>
        </authorList>
    </citation>
    <scope>NUCLEOTIDE SEQUENCE</scope>
    <source>
        <strain evidence="2">SB3-54</strain>
    </source>
</reference>
<keyword evidence="3" id="KW-1185">Reference proteome</keyword>
<protein>
    <submittedName>
        <fullName evidence="2">Permease prefix domain 1-containing protein</fullName>
    </submittedName>
</protein>
<gene>
    <name evidence="2" type="ORF">M6B22_03080</name>
</gene>
<dbReference type="Proteomes" id="UP001164693">
    <property type="component" value="Chromosome"/>
</dbReference>
<dbReference type="RefSeq" id="WP_269444309.1">
    <property type="nucleotide sequence ID" value="NZ_CP097463.1"/>
</dbReference>
<organism evidence="2 3">
    <name type="scientific">Jatrophihabitans cynanchi</name>
    <dbReference type="NCBI Taxonomy" id="2944128"/>
    <lineage>
        <taxon>Bacteria</taxon>
        <taxon>Bacillati</taxon>
        <taxon>Actinomycetota</taxon>
        <taxon>Actinomycetes</taxon>
        <taxon>Jatrophihabitantales</taxon>
        <taxon>Jatrophihabitantaceae</taxon>
        <taxon>Jatrophihabitans</taxon>
    </lineage>
</organism>
<feature type="transmembrane region" description="Helical" evidence="1">
    <location>
        <begin position="172"/>
        <end position="195"/>
    </location>
</feature>
<sequence length="248" mass="25253">MNDANRSPIEDYLDDLLRHAHADARTTRRLLDEAGDHLFAAASLHEAAGMTRVEAEREAVRRLGPRSELTRGSWQRSFTTVVLELTRAAILLGGCGLVAVGLSGGIVAVMNALAGDSFVGAATVLGTGRHSITETAQDAVSLRVLAGVVGLVVLACYTLARRHIAPATVLPDGLTDALGAAAFAAATVALTAATIDQAVTGAAGHGVGFFLSGALASLAGAVIFCTRATHALIPGHGQSAAEATQSAQ</sequence>
<dbReference type="InterPro" id="IPR047928">
    <property type="entry name" value="Perm_prefix_1"/>
</dbReference>
<keyword evidence="1" id="KW-0812">Transmembrane</keyword>
<feature type="transmembrane region" description="Helical" evidence="1">
    <location>
        <begin position="207"/>
        <end position="226"/>
    </location>
</feature>
<feature type="transmembrane region" description="Helical" evidence="1">
    <location>
        <begin position="140"/>
        <end position="160"/>
    </location>
</feature>
<accession>A0ABY7JYX6</accession>
<name>A0ABY7JYX6_9ACTN</name>
<evidence type="ECO:0000313" key="2">
    <source>
        <dbReference type="EMBL" id="WAX57762.1"/>
    </source>
</evidence>
<evidence type="ECO:0000256" key="1">
    <source>
        <dbReference type="SAM" id="Phobius"/>
    </source>
</evidence>
<dbReference type="NCBIfam" id="NF038403">
    <property type="entry name" value="perm_prefix_1"/>
    <property type="match status" value="1"/>
</dbReference>
<evidence type="ECO:0000313" key="3">
    <source>
        <dbReference type="Proteomes" id="UP001164693"/>
    </source>
</evidence>
<dbReference type="EMBL" id="CP097463">
    <property type="protein sequence ID" value="WAX57762.1"/>
    <property type="molecule type" value="Genomic_DNA"/>
</dbReference>
<feature type="transmembrane region" description="Helical" evidence="1">
    <location>
        <begin position="88"/>
        <end position="110"/>
    </location>
</feature>
<proteinExistence type="predicted"/>
<keyword evidence="1" id="KW-0472">Membrane</keyword>
<keyword evidence="1" id="KW-1133">Transmembrane helix</keyword>